<dbReference type="AlphaFoldDB" id="D5V0U8"/>
<dbReference type="RefSeq" id="WP_013136055.1">
    <property type="nucleotide sequence ID" value="NC_014166.1"/>
</dbReference>
<feature type="transmembrane region" description="Helical" evidence="9">
    <location>
        <begin position="87"/>
        <end position="109"/>
    </location>
</feature>
<dbReference type="EMBL" id="CP001999">
    <property type="protein sequence ID" value="ADG93910.1"/>
    <property type="molecule type" value="Genomic_DNA"/>
</dbReference>
<dbReference type="Proteomes" id="UP000000939">
    <property type="component" value="Chromosome"/>
</dbReference>
<evidence type="ECO:0000256" key="5">
    <source>
        <dbReference type="ARBA" id="ARBA00022692"/>
    </source>
</evidence>
<evidence type="ECO:0000256" key="1">
    <source>
        <dbReference type="ARBA" id="ARBA00004429"/>
    </source>
</evidence>
<dbReference type="GO" id="GO:0005886">
    <property type="term" value="C:plasma membrane"/>
    <property type="evidence" value="ECO:0007669"/>
    <property type="project" value="UniProtKB-SubCell"/>
</dbReference>
<keyword evidence="6 9" id="KW-1133">Transmembrane helix</keyword>
<keyword evidence="12" id="KW-1185">Reference proteome</keyword>
<evidence type="ECO:0000256" key="2">
    <source>
        <dbReference type="ARBA" id="ARBA00022448"/>
    </source>
</evidence>
<comment type="similarity">
    <text evidence="8">Belongs to the TRAP transporter small permease family.</text>
</comment>
<protein>
    <submittedName>
        <fullName evidence="11">Tripartite ATP-independent periplasmic transporter DctQ component</fullName>
    </submittedName>
</protein>
<dbReference type="GO" id="GO:0022857">
    <property type="term" value="F:transmembrane transporter activity"/>
    <property type="evidence" value="ECO:0007669"/>
    <property type="project" value="TreeGrafter"/>
</dbReference>
<name>D5V0U8_ARCNC</name>
<sequence precursor="true">MIIKLLSKAIGHINQKIAAFGMAIGVSIAFVNVIARYVFDASLTWATELSIDLLLWSAFFGAAYCFKKDAHIAVTILLDSMPSRVAKGMLIISHTVTLVFLLAVSYYGLQYITQVVYPLDERSIDLWNMPMWVVYLVIPISFLFGAFRVAERIHAILSTNHDRILKESEAEQVLAGMGMGAKEHKENENIKHLNEMVKEVEKKTGGML</sequence>
<keyword evidence="5 9" id="KW-0812">Transmembrane</keyword>
<dbReference type="GO" id="GO:0015740">
    <property type="term" value="P:C4-dicarboxylate transport"/>
    <property type="evidence" value="ECO:0007669"/>
    <property type="project" value="TreeGrafter"/>
</dbReference>
<comment type="subcellular location">
    <subcellularLocation>
        <location evidence="1">Cell inner membrane</location>
        <topology evidence="1">Multi-pass membrane protein</topology>
    </subcellularLocation>
</comment>
<evidence type="ECO:0000256" key="6">
    <source>
        <dbReference type="ARBA" id="ARBA00022989"/>
    </source>
</evidence>
<feature type="transmembrane region" description="Helical" evidence="9">
    <location>
        <begin position="45"/>
        <end position="66"/>
    </location>
</feature>
<evidence type="ECO:0000313" key="11">
    <source>
        <dbReference type="EMBL" id="ADG93910.1"/>
    </source>
</evidence>
<keyword evidence="4" id="KW-0997">Cell inner membrane</keyword>
<dbReference type="PANTHER" id="PTHR35011:SF2">
    <property type="entry name" value="2,3-DIKETO-L-GULONATE TRAP TRANSPORTER SMALL PERMEASE PROTEIN YIAM"/>
    <property type="match status" value="1"/>
</dbReference>
<keyword evidence="7 9" id="KW-0472">Membrane</keyword>
<dbReference type="OrthoDB" id="9791324at2"/>
<keyword evidence="3" id="KW-1003">Cell membrane</keyword>
<dbReference type="InterPro" id="IPR007387">
    <property type="entry name" value="TRAP_DctQ"/>
</dbReference>
<evidence type="ECO:0000256" key="9">
    <source>
        <dbReference type="SAM" id="Phobius"/>
    </source>
</evidence>
<dbReference type="PANTHER" id="PTHR35011">
    <property type="entry name" value="2,3-DIKETO-L-GULONATE TRAP TRANSPORTER SMALL PERMEASE PROTEIN YIAM"/>
    <property type="match status" value="1"/>
</dbReference>
<dbReference type="STRING" id="572480.Arnit_2259"/>
<evidence type="ECO:0000256" key="7">
    <source>
        <dbReference type="ARBA" id="ARBA00023136"/>
    </source>
</evidence>
<keyword evidence="2" id="KW-0813">Transport</keyword>
<dbReference type="KEGG" id="ant:Arnit_2259"/>
<dbReference type="InterPro" id="IPR055348">
    <property type="entry name" value="DctQ"/>
</dbReference>
<evidence type="ECO:0000313" key="12">
    <source>
        <dbReference type="Proteomes" id="UP000000939"/>
    </source>
</evidence>
<accession>D5V0U8</accession>
<dbReference type="HOGENOM" id="CLU_086356_3_3_7"/>
<reference evidence="11 12" key="1">
    <citation type="journal article" date="2010" name="Stand. Genomic Sci.">
        <title>Complete genome sequence of Arcobacter nitrofigilis type strain (CI).</title>
        <authorList>
            <person name="Pati A."/>
            <person name="Gronow S."/>
            <person name="Lapidus A."/>
            <person name="Copeland A."/>
            <person name="Glavina Del Rio T."/>
            <person name="Nolan M."/>
            <person name="Lucas S."/>
            <person name="Tice H."/>
            <person name="Cheng J.F."/>
            <person name="Han C."/>
            <person name="Chertkov O."/>
            <person name="Bruce D."/>
            <person name="Tapia R."/>
            <person name="Goodwin L."/>
            <person name="Pitluck S."/>
            <person name="Liolios K."/>
            <person name="Ivanova N."/>
            <person name="Mavromatis K."/>
            <person name="Chen A."/>
            <person name="Palaniappan K."/>
            <person name="Land M."/>
            <person name="Hauser L."/>
            <person name="Chang Y.J."/>
            <person name="Jeffries C.D."/>
            <person name="Detter J.C."/>
            <person name="Rohde M."/>
            <person name="Goker M."/>
            <person name="Bristow J."/>
            <person name="Eisen J.A."/>
            <person name="Markowitz V."/>
            <person name="Hugenholtz P."/>
            <person name="Klenk H.P."/>
            <person name="Kyrpides N.C."/>
        </authorList>
    </citation>
    <scope>NUCLEOTIDE SEQUENCE [LARGE SCALE GENOMIC DNA]</scope>
    <source>
        <strain evidence="12">ATCC 33309 / DSM 7299 / CCUG 15893 / LMG 7604 / NCTC 12251 / CI</strain>
    </source>
</reference>
<gene>
    <name evidence="11" type="ordered locus">Arnit_2259</name>
</gene>
<feature type="transmembrane region" description="Helical" evidence="9">
    <location>
        <begin position="129"/>
        <end position="150"/>
    </location>
</feature>
<proteinExistence type="inferred from homology"/>
<evidence type="ECO:0000256" key="3">
    <source>
        <dbReference type="ARBA" id="ARBA00022475"/>
    </source>
</evidence>
<evidence type="ECO:0000256" key="4">
    <source>
        <dbReference type="ARBA" id="ARBA00022519"/>
    </source>
</evidence>
<feature type="domain" description="Tripartite ATP-independent periplasmic transporters DctQ component" evidence="10">
    <location>
        <begin position="27"/>
        <end position="153"/>
    </location>
</feature>
<dbReference type="eggNOG" id="COG3090">
    <property type="taxonomic scope" value="Bacteria"/>
</dbReference>
<evidence type="ECO:0000259" key="10">
    <source>
        <dbReference type="Pfam" id="PF04290"/>
    </source>
</evidence>
<feature type="transmembrane region" description="Helical" evidence="9">
    <location>
        <begin position="20"/>
        <end position="39"/>
    </location>
</feature>
<evidence type="ECO:0000256" key="8">
    <source>
        <dbReference type="ARBA" id="ARBA00038436"/>
    </source>
</evidence>
<dbReference type="Pfam" id="PF04290">
    <property type="entry name" value="DctQ"/>
    <property type="match status" value="1"/>
</dbReference>
<organism evidence="11 12">
    <name type="scientific">Arcobacter nitrofigilis (strain ATCC 33309 / DSM 7299 / CCUG 15893 / LMG 7604 / NCTC 12251 / CI)</name>
    <name type="common">Campylobacter nitrofigilis</name>
    <dbReference type="NCBI Taxonomy" id="572480"/>
    <lineage>
        <taxon>Bacteria</taxon>
        <taxon>Pseudomonadati</taxon>
        <taxon>Campylobacterota</taxon>
        <taxon>Epsilonproteobacteria</taxon>
        <taxon>Campylobacterales</taxon>
        <taxon>Arcobacteraceae</taxon>
        <taxon>Arcobacter</taxon>
    </lineage>
</organism>